<dbReference type="Pfam" id="PF01795">
    <property type="entry name" value="Methyltransf_5"/>
    <property type="match status" value="1"/>
</dbReference>
<dbReference type="STRING" id="7719.ENSCINP00000001567"/>
<evidence type="ECO:0000256" key="2">
    <source>
        <dbReference type="ARBA" id="ARBA00022603"/>
    </source>
</evidence>
<evidence type="ECO:0000313" key="6">
    <source>
        <dbReference type="Proteomes" id="UP000008144"/>
    </source>
</evidence>
<comment type="similarity">
    <text evidence="1">Belongs to the methyltransferase superfamily. RsmH family.</text>
</comment>
<dbReference type="Proteomes" id="UP000008144">
    <property type="component" value="Chromosome 7"/>
</dbReference>
<keyword evidence="3" id="KW-0808">Transferase</keyword>
<proteinExistence type="inferred from homology"/>
<organism evidence="5 6">
    <name type="scientific">Ciona intestinalis</name>
    <name type="common">Transparent sea squirt</name>
    <name type="synonym">Ascidia intestinalis</name>
    <dbReference type="NCBI Taxonomy" id="7719"/>
    <lineage>
        <taxon>Eukaryota</taxon>
        <taxon>Metazoa</taxon>
        <taxon>Chordata</taxon>
        <taxon>Tunicata</taxon>
        <taxon>Ascidiacea</taxon>
        <taxon>Phlebobranchia</taxon>
        <taxon>Cionidae</taxon>
        <taxon>Ciona</taxon>
    </lineage>
</organism>
<sequence length="319" mass="36062">HIPVMAEELVSGLNIKRGDVIIDMTFGAGGHTKFIMENYKHCKVIALDRDEKAFEIAQDLSKKFKGRIIPLLGKFSELDKLLSENGIVENSLNAALLDAGCSSMQFDQPERGFSLVRDGPLDMRMDGNRSEGQITAADVVNNLDEEELTEIIYKYGDERNARNISSSIIENRPISTTLELARVVSMAFSQTSDVFRVDSLGRRCHIATKTFMAIRIFVNDELNEICHGIKTSEKYLMNGGKMGVITFHSLEDRVVKRMLKQIEISKPFNVKMGVGKRSKTERRYWKREQSLLLPSGEEIEQNPRSRSAKLRIATRCRDG</sequence>
<reference evidence="5" key="2">
    <citation type="journal article" date="2008" name="Genome Biol.">
        <title>Improved genome assembly and evidence-based global gene model set for the chordate Ciona intestinalis: new insight into intron and operon populations.</title>
        <authorList>
            <person name="Satou Y."/>
            <person name="Mineta K."/>
            <person name="Ogasawara M."/>
            <person name="Sasakura Y."/>
            <person name="Shoguchi E."/>
            <person name="Ueno K."/>
            <person name="Yamada L."/>
            <person name="Matsumoto J."/>
            <person name="Wasserscheid J."/>
            <person name="Dewar K."/>
            <person name="Wiley G.B."/>
            <person name="Macmil S.L."/>
            <person name="Roe B.A."/>
            <person name="Zeller R.W."/>
            <person name="Hastings K.E."/>
            <person name="Lemaire P."/>
            <person name="Lindquist E."/>
            <person name="Endo T."/>
            <person name="Hotta K."/>
            <person name="Inaba K."/>
        </authorList>
    </citation>
    <scope>NUCLEOTIDE SEQUENCE [LARGE SCALE GENOMIC DNA]</scope>
    <source>
        <strain evidence="5">wild type</strain>
    </source>
</reference>
<keyword evidence="2" id="KW-0489">Methyltransferase</keyword>
<evidence type="ECO:0000313" key="5">
    <source>
        <dbReference type="Ensembl" id="ENSCINP00000001567.3"/>
    </source>
</evidence>
<dbReference type="EMBL" id="EAAA01002527">
    <property type="status" value="NOT_ANNOTATED_CDS"/>
    <property type="molecule type" value="Genomic_DNA"/>
</dbReference>
<evidence type="ECO:0000256" key="4">
    <source>
        <dbReference type="ARBA" id="ARBA00022691"/>
    </source>
</evidence>
<keyword evidence="6" id="KW-1185">Reference proteome</keyword>
<dbReference type="EMBL" id="EAAA01002528">
    <property type="status" value="NOT_ANNOTATED_CDS"/>
    <property type="molecule type" value="Genomic_DNA"/>
</dbReference>
<dbReference type="PIRSF" id="PIRSF004486">
    <property type="entry name" value="MraW"/>
    <property type="match status" value="1"/>
</dbReference>
<reference evidence="6" key="1">
    <citation type="journal article" date="2002" name="Science">
        <title>The draft genome of Ciona intestinalis: insights into chordate and vertebrate origins.</title>
        <authorList>
            <person name="Dehal P."/>
            <person name="Satou Y."/>
            <person name="Campbell R.K."/>
            <person name="Chapman J."/>
            <person name="Degnan B."/>
            <person name="De Tomaso A."/>
            <person name="Davidson B."/>
            <person name="Di Gregorio A."/>
            <person name="Gelpke M."/>
            <person name="Goodstein D.M."/>
            <person name="Harafuji N."/>
            <person name="Hastings K.E."/>
            <person name="Ho I."/>
            <person name="Hotta K."/>
            <person name="Huang W."/>
            <person name="Kawashima T."/>
            <person name="Lemaire P."/>
            <person name="Martinez D."/>
            <person name="Meinertzhagen I.A."/>
            <person name="Necula S."/>
            <person name="Nonaka M."/>
            <person name="Putnam N."/>
            <person name="Rash S."/>
            <person name="Saiga H."/>
            <person name="Satake M."/>
            <person name="Terry A."/>
            <person name="Yamada L."/>
            <person name="Wang H.G."/>
            <person name="Awazu S."/>
            <person name="Azumi K."/>
            <person name="Boore J."/>
            <person name="Branno M."/>
            <person name="Chin-Bow S."/>
            <person name="DeSantis R."/>
            <person name="Doyle S."/>
            <person name="Francino P."/>
            <person name="Keys D.N."/>
            <person name="Haga S."/>
            <person name="Hayashi H."/>
            <person name="Hino K."/>
            <person name="Imai K.S."/>
            <person name="Inaba K."/>
            <person name="Kano S."/>
            <person name="Kobayashi K."/>
            <person name="Kobayashi M."/>
            <person name="Lee B.I."/>
            <person name="Makabe K.W."/>
            <person name="Manohar C."/>
            <person name="Matassi G."/>
            <person name="Medina M."/>
            <person name="Mochizuki Y."/>
            <person name="Mount S."/>
            <person name="Morishita T."/>
            <person name="Miura S."/>
            <person name="Nakayama A."/>
            <person name="Nishizaka S."/>
            <person name="Nomoto H."/>
            <person name="Ohta F."/>
            <person name="Oishi K."/>
            <person name="Rigoutsos I."/>
            <person name="Sano M."/>
            <person name="Sasaki A."/>
            <person name="Sasakura Y."/>
            <person name="Shoguchi E."/>
            <person name="Shin-i T."/>
            <person name="Spagnuolo A."/>
            <person name="Stainier D."/>
            <person name="Suzuki M.M."/>
            <person name="Tassy O."/>
            <person name="Takatori N."/>
            <person name="Tokuoka M."/>
            <person name="Yagi K."/>
            <person name="Yoshizaki F."/>
            <person name="Wada S."/>
            <person name="Zhang C."/>
            <person name="Hyatt P.D."/>
            <person name="Larimer F."/>
            <person name="Detter C."/>
            <person name="Doggett N."/>
            <person name="Glavina T."/>
            <person name="Hawkins T."/>
            <person name="Richardson P."/>
            <person name="Lucas S."/>
            <person name="Kohara Y."/>
            <person name="Levine M."/>
            <person name="Satoh N."/>
            <person name="Rokhsar D.S."/>
        </authorList>
    </citation>
    <scope>NUCLEOTIDE SEQUENCE [LARGE SCALE GENOMIC DNA]</scope>
</reference>
<dbReference type="SUPFAM" id="SSF81799">
    <property type="entry name" value="Putative methyltransferase TM0872, insert domain"/>
    <property type="match status" value="1"/>
</dbReference>
<dbReference type="HOGENOM" id="CLU_038422_1_0_1"/>
<reference evidence="5" key="4">
    <citation type="submission" date="2025-09" db="UniProtKB">
        <authorList>
            <consortium name="Ensembl"/>
        </authorList>
    </citation>
    <scope>IDENTIFICATION</scope>
</reference>
<dbReference type="GO" id="GO:0070475">
    <property type="term" value="P:rRNA base methylation"/>
    <property type="evidence" value="ECO:0000318"/>
    <property type="project" value="GO_Central"/>
</dbReference>
<dbReference type="Gene3D" id="1.10.150.170">
    <property type="entry name" value="Putative methyltransferase TM0872, insert domain"/>
    <property type="match status" value="1"/>
</dbReference>
<keyword evidence="4" id="KW-0949">S-adenosyl-L-methionine</keyword>
<dbReference type="OMA" id="NPAKRTF"/>
<dbReference type="SUPFAM" id="SSF53335">
    <property type="entry name" value="S-adenosyl-L-methionine-dependent methyltransferases"/>
    <property type="match status" value="1"/>
</dbReference>
<dbReference type="InterPro" id="IPR002903">
    <property type="entry name" value="RsmH"/>
</dbReference>
<dbReference type="Gene3D" id="3.40.50.150">
    <property type="entry name" value="Vaccinia Virus protein VP39"/>
    <property type="match status" value="1"/>
</dbReference>
<evidence type="ECO:0008006" key="7">
    <source>
        <dbReference type="Google" id="ProtNLM"/>
    </source>
</evidence>
<dbReference type="InterPro" id="IPR029063">
    <property type="entry name" value="SAM-dependent_MTases_sf"/>
</dbReference>
<dbReference type="GO" id="GO:0071424">
    <property type="term" value="F:rRNA (cytosine-N4-)-methyltransferase activity"/>
    <property type="evidence" value="ECO:0000318"/>
    <property type="project" value="GO_Central"/>
</dbReference>
<protein>
    <recommendedName>
        <fullName evidence="7">Methyltransferase-like protein 15</fullName>
    </recommendedName>
</protein>
<accession>F6QVW6</accession>
<reference evidence="5" key="3">
    <citation type="submission" date="2025-08" db="UniProtKB">
        <authorList>
            <consortium name="Ensembl"/>
        </authorList>
    </citation>
    <scope>IDENTIFICATION</scope>
</reference>
<dbReference type="Ensembl" id="ENSCINT00000001567.3">
    <property type="protein sequence ID" value="ENSCINP00000001567.3"/>
    <property type="gene ID" value="ENSCING00000000864.3"/>
</dbReference>
<dbReference type="AlphaFoldDB" id="F6QVW6"/>
<dbReference type="HAMAP" id="MF_01007">
    <property type="entry name" value="16SrRNA_methyltr_H"/>
    <property type="match status" value="1"/>
</dbReference>
<evidence type="ECO:0000256" key="3">
    <source>
        <dbReference type="ARBA" id="ARBA00022679"/>
    </source>
</evidence>
<dbReference type="PANTHER" id="PTHR11265:SF0">
    <property type="entry name" value="12S RRNA N4-METHYLCYTIDINE METHYLTRANSFERASE"/>
    <property type="match status" value="1"/>
</dbReference>
<dbReference type="GeneTree" id="ENSGT00390000014756"/>
<evidence type="ECO:0000256" key="1">
    <source>
        <dbReference type="ARBA" id="ARBA00010396"/>
    </source>
</evidence>
<dbReference type="InterPro" id="IPR023397">
    <property type="entry name" value="SAM-dep_MeTrfase_MraW_recog"/>
</dbReference>
<dbReference type="NCBIfam" id="TIGR00006">
    <property type="entry name" value="16S rRNA (cytosine(1402)-N(4))-methyltransferase RsmH"/>
    <property type="match status" value="1"/>
</dbReference>
<dbReference type="FunCoup" id="F6QVW6">
    <property type="interactions" value="98"/>
</dbReference>
<dbReference type="PANTHER" id="PTHR11265">
    <property type="entry name" value="S-ADENOSYL-METHYLTRANSFERASE MRAW"/>
    <property type="match status" value="1"/>
</dbReference>
<name>F6QVW6_CIOIN</name>
<dbReference type="InParanoid" id="F6QVW6"/>